<comment type="caution">
    <text evidence="3">The sequence shown here is derived from an EMBL/GenBank/DDBJ whole genome shotgun (WGS) entry which is preliminary data.</text>
</comment>
<feature type="region of interest" description="Disordered" evidence="1">
    <location>
        <begin position="128"/>
        <end position="151"/>
    </location>
</feature>
<evidence type="ECO:0000256" key="2">
    <source>
        <dbReference type="SAM" id="Phobius"/>
    </source>
</evidence>
<dbReference type="Proteomes" id="UP001165121">
    <property type="component" value="Unassembled WGS sequence"/>
</dbReference>
<keyword evidence="2" id="KW-0812">Transmembrane</keyword>
<reference evidence="3" key="1">
    <citation type="submission" date="2023-04" db="EMBL/GenBank/DDBJ databases">
        <title>Phytophthora fragariaefolia NBRC 109709.</title>
        <authorList>
            <person name="Ichikawa N."/>
            <person name="Sato H."/>
            <person name="Tonouchi N."/>
        </authorList>
    </citation>
    <scope>NUCLEOTIDE SEQUENCE</scope>
    <source>
        <strain evidence="3">NBRC 109709</strain>
    </source>
</reference>
<name>A0A9W6Y668_9STRA</name>
<feature type="compositionally biased region" description="Acidic residues" evidence="1">
    <location>
        <begin position="101"/>
        <end position="113"/>
    </location>
</feature>
<feature type="region of interest" description="Disordered" evidence="1">
    <location>
        <begin position="30"/>
        <end position="115"/>
    </location>
</feature>
<sequence length="488" mass="53084">MAGAEDDRDAVLAFLLGSTSDLGIAVVRDGGARVEDDVPPLEPVSDSDAEPETDATTAERDSDSDAATSCESEGDVGGDQLAVGSEEGASDDEALKTEGDGPLEPEDGEEEGLEVWYKRSYVAKKNVEPDEELQQEKGEKEKKLKKERGQNVAAEVKVVKPTTPPRGSARTRAAAAVTKAVASKDLSTKAKGTSEQHGTDGSSIPTSQELLFVGCVAAVLVAYLVACVYSFFHPLVVPLPDYKELYTAYDMSNVSVHIVNPLDNSEITPQGVIFEWELINFPADALQQYGAEVFRYRVSLNDEIIVSEVGFLAIEEGDQRDGINSVNAFNRTVRVPIPRRKFIPDDDTATGSERFKLRLQVTVPIPGLIEELKTYEQDVNVWKPEAPSPEKEVQLKLTSPLEGATFELGQSIVLEYTAINVLSMEVLMDDKIFFKKTHVNDGNLLLRGMGLGSHKFMVRALDEQGEVATSSVLHVEIADSLVPKLREG</sequence>
<feature type="transmembrane region" description="Helical" evidence="2">
    <location>
        <begin position="210"/>
        <end position="232"/>
    </location>
</feature>
<dbReference type="AlphaFoldDB" id="A0A9W6Y668"/>
<accession>A0A9W6Y668</accession>
<gene>
    <name evidence="3" type="ORF">Pfra01_002209100</name>
</gene>
<keyword evidence="2" id="KW-1133">Transmembrane helix</keyword>
<evidence type="ECO:0000313" key="3">
    <source>
        <dbReference type="EMBL" id="GMF53426.1"/>
    </source>
</evidence>
<evidence type="ECO:0000256" key="1">
    <source>
        <dbReference type="SAM" id="MobiDB-lite"/>
    </source>
</evidence>
<dbReference type="InterPro" id="IPR013783">
    <property type="entry name" value="Ig-like_fold"/>
</dbReference>
<dbReference type="Gene3D" id="2.60.40.10">
    <property type="entry name" value="Immunoglobulins"/>
    <property type="match status" value="1"/>
</dbReference>
<organism evidence="3 4">
    <name type="scientific">Phytophthora fragariaefolia</name>
    <dbReference type="NCBI Taxonomy" id="1490495"/>
    <lineage>
        <taxon>Eukaryota</taxon>
        <taxon>Sar</taxon>
        <taxon>Stramenopiles</taxon>
        <taxon>Oomycota</taxon>
        <taxon>Peronosporomycetes</taxon>
        <taxon>Peronosporales</taxon>
        <taxon>Peronosporaceae</taxon>
        <taxon>Phytophthora</taxon>
    </lineage>
</organism>
<dbReference type="EMBL" id="BSXT01003277">
    <property type="protein sequence ID" value="GMF53426.1"/>
    <property type="molecule type" value="Genomic_DNA"/>
</dbReference>
<keyword evidence="4" id="KW-1185">Reference proteome</keyword>
<protein>
    <submittedName>
        <fullName evidence="3">Unnamed protein product</fullName>
    </submittedName>
</protein>
<keyword evidence="2" id="KW-0472">Membrane</keyword>
<feature type="compositionally biased region" description="Basic and acidic residues" evidence="1">
    <location>
        <begin position="134"/>
        <end position="149"/>
    </location>
</feature>
<dbReference type="OrthoDB" id="97490at2759"/>
<proteinExistence type="predicted"/>
<evidence type="ECO:0000313" key="4">
    <source>
        <dbReference type="Proteomes" id="UP001165121"/>
    </source>
</evidence>